<name>A0A1R3HMS6_9ROSI</name>
<protein>
    <submittedName>
        <fullName evidence="1">Uncharacterized protein</fullName>
    </submittedName>
</protein>
<dbReference type="AlphaFoldDB" id="A0A1R3HMS6"/>
<comment type="caution">
    <text evidence="1">The sequence shown here is derived from an EMBL/GenBank/DDBJ whole genome shotgun (WGS) entry which is preliminary data.</text>
</comment>
<evidence type="ECO:0000313" key="1">
    <source>
        <dbReference type="EMBL" id="OMO71727.1"/>
    </source>
</evidence>
<keyword evidence="2" id="KW-1185">Reference proteome</keyword>
<evidence type="ECO:0000313" key="2">
    <source>
        <dbReference type="Proteomes" id="UP000187203"/>
    </source>
</evidence>
<dbReference type="Proteomes" id="UP000187203">
    <property type="component" value="Unassembled WGS sequence"/>
</dbReference>
<organism evidence="1 2">
    <name type="scientific">Corchorus olitorius</name>
    <dbReference type="NCBI Taxonomy" id="93759"/>
    <lineage>
        <taxon>Eukaryota</taxon>
        <taxon>Viridiplantae</taxon>
        <taxon>Streptophyta</taxon>
        <taxon>Embryophyta</taxon>
        <taxon>Tracheophyta</taxon>
        <taxon>Spermatophyta</taxon>
        <taxon>Magnoliopsida</taxon>
        <taxon>eudicotyledons</taxon>
        <taxon>Gunneridae</taxon>
        <taxon>Pentapetalae</taxon>
        <taxon>rosids</taxon>
        <taxon>malvids</taxon>
        <taxon>Malvales</taxon>
        <taxon>Malvaceae</taxon>
        <taxon>Grewioideae</taxon>
        <taxon>Apeibeae</taxon>
        <taxon>Corchorus</taxon>
    </lineage>
</organism>
<gene>
    <name evidence="1" type="ORF">COLO4_28074</name>
</gene>
<reference evidence="2" key="1">
    <citation type="submission" date="2013-09" db="EMBL/GenBank/DDBJ databases">
        <title>Corchorus olitorius genome sequencing.</title>
        <authorList>
            <person name="Alam M."/>
            <person name="Haque M.S."/>
            <person name="Islam M.S."/>
            <person name="Emdad E.M."/>
            <person name="Islam M.M."/>
            <person name="Ahmed B."/>
            <person name="Halim A."/>
            <person name="Hossen Q.M.M."/>
            <person name="Hossain M.Z."/>
            <person name="Ahmed R."/>
            <person name="Khan M.M."/>
            <person name="Islam R."/>
            <person name="Rashid M.M."/>
            <person name="Khan S.A."/>
            <person name="Rahman M.S."/>
            <person name="Alam M."/>
            <person name="Yahiya A.S."/>
            <person name="Khan M.S."/>
            <person name="Azam M.S."/>
            <person name="Haque T."/>
            <person name="Lashkar M.Z.H."/>
            <person name="Akhand A.I."/>
            <person name="Morshed G."/>
            <person name="Roy S."/>
            <person name="Uddin K.S."/>
            <person name="Rabeya T."/>
            <person name="Hossain A.S."/>
            <person name="Chowdhury A."/>
            <person name="Snigdha A.R."/>
            <person name="Mortoza M.S."/>
            <person name="Matin S.A."/>
            <person name="Hoque S.M.E."/>
            <person name="Islam M.K."/>
            <person name="Roy D.K."/>
            <person name="Haider R."/>
            <person name="Moosa M.M."/>
            <person name="Elias S.M."/>
            <person name="Hasan A.M."/>
            <person name="Jahan S."/>
            <person name="Shafiuddin M."/>
            <person name="Mahmood N."/>
            <person name="Shommy N.S."/>
        </authorList>
    </citation>
    <scope>NUCLEOTIDE SEQUENCE [LARGE SCALE GENOMIC DNA]</scope>
    <source>
        <strain evidence="2">cv. O-4</strain>
    </source>
</reference>
<dbReference type="EMBL" id="AWUE01019747">
    <property type="protein sequence ID" value="OMO71727.1"/>
    <property type="molecule type" value="Genomic_DNA"/>
</dbReference>
<accession>A0A1R3HMS6</accession>
<proteinExistence type="predicted"/>
<sequence>MASILRGFARLPLFFRFIGSIPGQFVESVKMGSKEKNHVHVWEWLSWHRLQVMYFSSTKG</sequence>